<dbReference type="VEuPathDB" id="FungiDB:RhiirA1_402429"/>
<evidence type="ECO:0000313" key="1">
    <source>
        <dbReference type="EMBL" id="PKC56043.1"/>
    </source>
</evidence>
<name>A0A2I1FJM7_9GLOM</name>
<reference evidence="1 2" key="2">
    <citation type="submission" date="2017-10" db="EMBL/GenBank/DDBJ databases">
        <title>Genome analyses suggest a sexual origin of heterokaryosis in a supposedly ancient asexual fungus.</title>
        <authorList>
            <person name="Corradi N."/>
            <person name="Sedzielewska K."/>
            <person name="Noel J."/>
            <person name="Charron P."/>
            <person name="Farinelli L."/>
            <person name="Marton T."/>
            <person name="Kruger M."/>
            <person name="Pelin A."/>
            <person name="Brachmann A."/>
            <person name="Corradi N."/>
        </authorList>
    </citation>
    <scope>NUCLEOTIDE SEQUENCE [LARGE SCALE GENOMIC DNA]</scope>
    <source>
        <strain evidence="1 2">A1</strain>
    </source>
</reference>
<dbReference type="EMBL" id="LLXH01002308">
    <property type="protein sequence ID" value="PKC56043.1"/>
    <property type="molecule type" value="Genomic_DNA"/>
</dbReference>
<gene>
    <name evidence="1" type="ORF">RhiirA1_402429</name>
</gene>
<evidence type="ECO:0000313" key="2">
    <source>
        <dbReference type="Proteomes" id="UP000232688"/>
    </source>
</evidence>
<organism evidence="1 2">
    <name type="scientific">Rhizophagus irregularis</name>
    <dbReference type="NCBI Taxonomy" id="588596"/>
    <lineage>
        <taxon>Eukaryota</taxon>
        <taxon>Fungi</taxon>
        <taxon>Fungi incertae sedis</taxon>
        <taxon>Mucoromycota</taxon>
        <taxon>Glomeromycotina</taxon>
        <taxon>Glomeromycetes</taxon>
        <taxon>Glomerales</taxon>
        <taxon>Glomeraceae</taxon>
        <taxon>Rhizophagus</taxon>
    </lineage>
</organism>
<dbReference type="VEuPathDB" id="FungiDB:FUN_018163"/>
<dbReference type="AlphaFoldDB" id="A0A2I1FJM7"/>
<proteinExistence type="predicted"/>
<protein>
    <submittedName>
        <fullName evidence="1">Uncharacterized protein</fullName>
    </submittedName>
</protein>
<comment type="caution">
    <text evidence="1">The sequence shown here is derived from an EMBL/GenBank/DDBJ whole genome shotgun (WGS) entry which is preliminary data.</text>
</comment>
<dbReference type="OrthoDB" id="10323462at2759"/>
<dbReference type="Proteomes" id="UP000232688">
    <property type="component" value="Unassembled WGS sequence"/>
</dbReference>
<reference evidence="1 2" key="1">
    <citation type="submission" date="2017-10" db="EMBL/GenBank/DDBJ databases">
        <title>Extensive intraspecific genome diversity in a model arbuscular mycorrhizal fungus.</title>
        <authorList>
            <person name="Chen E.C.H."/>
            <person name="Morin E."/>
            <person name="Baudet D."/>
            <person name="Noel J."/>
            <person name="Ndikumana S."/>
            <person name="Charron P."/>
            <person name="St-Onge C."/>
            <person name="Giorgi J."/>
            <person name="Grigoriev I.V."/>
            <person name="Roux C."/>
            <person name="Martin F.M."/>
            <person name="Corradi N."/>
        </authorList>
    </citation>
    <scope>NUCLEOTIDE SEQUENCE [LARGE SCALE GENOMIC DNA]</scope>
    <source>
        <strain evidence="1 2">A1</strain>
    </source>
</reference>
<sequence length="179" mass="20236">MGNNNKKKTLIKKQSSYISTQEFVDKFTAAFTDILRYTLIAVEHHSKEEYTAKVIIKPLVPGGDLVKPTSLADTYSVGPLTSEIFYGIISEAHLKARQQLDSLSSRSIQSTSFTTTPIGTAPPNVIIQSEEKNNNNKRYWKLKDRKERKRFQAKLHIPADAYAQEFKIITKGKALKIYG</sequence>
<accession>A0A2I1FJM7</accession>